<dbReference type="Proteomes" id="UP000678237">
    <property type="component" value="Unassembled WGS sequence"/>
</dbReference>
<dbReference type="Pfam" id="PF03190">
    <property type="entry name" value="Thioredox_DsbH"/>
    <property type="match status" value="1"/>
</dbReference>
<dbReference type="Gene3D" id="3.40.30.10">
    <property type="entry name" value="Glutaredoxin"/>
    <property type="match status" value="1"/>
</dbReference>
<evidence type="ECO:0000259" key="1">
    <source>
        <dbReference type="Pfam" id="PF03190"/>
    </source>
</evidence>
<dbReference type="AlphaFoldDB" id="A0A8T4LJN8"/>
<gene>
    <name evidence="2" type="ORF">J4203_06140</name>
</gene>
<dbReference type="SUPFAM" id="SSF52833">
    <property type="entry name" value="Thioredoxin-like"/>
    <property type="match status" value="1"/>
</dbReference>
<protein>
    <submittedName>
        <fullName evidence="2">Thioredoxin domain-containing protein</fullName>
    </submittedName>
</protein>
<dbReference type="InterPro" id="IPR036249">
    <property type="entry name" value="Thioredoxin-like_sf"/>
</dbReference>
<organism evidence="2 3">
    <name type="scientific">Candidatus Iainarchaeum sp</name>
    <dbReference type="NCBI Taxonomy" id="3101447"/>
    <lineage>
        <taxon>Archaea</taxon>
        <taxon>Candidatus Iainarchaeota</taxon>
        <taxon>Candidatus Iainarchaeia</taxon>
        <taxon>Candidatus Iainarchaeales</taxon>
        <taxon>Candidatus Iainarchaeaceae</taxon>
        <taxon>Candidatus Iainarchaeum</taxon>
    </lineage>
</organism>
<dbReference type="PANTHER" id="PTHR42899">
    <property type="entry name" value="SPERMATOGENESIS-ASSOCIATED PROTEIN 20"/>
    <property type="match status" value="1"/>
</dbReference>
<comment type="caution">
    <text evidence="2">The sequence shown here is derived from an EMBL/GenBank/DDBJ whole genome shotgun (WGS) entry which is preliminary data.</text>
</comment>
<proteinExistence type="predicted"/>
<dbReference type="InterPro" id="IPR008928">
    <property type="entry name" value="6-hairpin_glycosidase_sf"/>
</dbReference>
<dbReference type="InterPro" id="IPR024705">
    <property type="entry name" value="Ssp411"/>
</dbReference>
<evidence type="ECO:0000313" key="3">
    <source>
        <dbReference type="Proteomes" id="UP000678237"/>
    </source>
</evidence>
<evidence type="ECO:0000313" key="2">
    <source>
        <dbReference type="EMBL" id="MBS3063425.1"/>
    </source>
</evidence>
<dbReference type="GO" id="GO:0005975">
    <property type="term" value="P:carbohydrate metabolic process"/>
    <property type="evidence" value="ECO:0007669"/>
    <property type="project" value="InterPro"/>
</dbReference>
<reference evidence="2" key="1">
    <citation type="submission" date="2021-03" db="EMBL/GenBank/DDBJ databases">
        <authorList>
            <person name="Jaffe A."/>
        </authorList>
    </citation>
    <scope>NUCLEOTIDE SEQUENCE</scope>
    <source>
        <strain evidence="2">RIFCSPLOWO2_01_FULL_58_19</strain>
    </source>
</reference>
<dbReference type="InterPro" id="IPR004879">
    <property type="entry name" value="Ssp411-like_TRX"/>
</dbReference>
<feature type="domain" description="Spermatogenesis-associated protein 20-like TRX" evidence="1">
    <location>
        <begin position="4"/>
        <end position="128"/>
    </location>
</feature>
<name>A0A8T4LJN8_9ARCH</name>
<dbReference type="Gene3D" id="1.50.10.10">
    <property type="match status" value="1"/>
</dbReference>
<dbReference type="EMBL" id="JAGVWE010000005">
    <property type="protein sequence ID" value="MBS3063425.1"/>
    <property type="molecule type" value="Genomic_DNA"/>
</dbReference>
<accession>A0A8T4LJN8</accession>
<dbReference type="PIRSF" id="PIRSF006402">
    <property type="entry name" value="UCP006402_thioredoxin"/>
    <property type="match status" value="1"/>
</dbReference>
<reference evidence="2" key="2">
    <citation type="submission" date="2021-05" db="EMBL/GenBank/DDBJ databases">
        <title>Protein family content uncovers lineage relationships and bacterial pathway maintenance mechanisms in DPANN archaea.</title>
        <authorList>
            <person name="Castelle C.J."/>
            <person name="Meheust R."/>
            <person name="Jaffe A.L."/>
            <person name="Seitz K."/>
            <person name="Gong X."/>
            <person name="Baker B.J."/>
            <person name="Banfield J.F."/>
        </authorList>
    </citation>
    <scope>NUCLEOTIDE SEQUENCE</scope>
    <source>
        <strain evidence="2">RIFCSPLOWO2_01_FULL_58_19</strain>
    </source>
</reference>
<dbReference type="PANTHER" id="PTHR42899:SF1">
    <property type="entry name" value="SPERMATOGENESIS-ASSOCIATED PROTEIN 20"/>
    <property type="match status" value="1"/>
</dbReference>
<dbReference type="InterPro" id="IPR012341">
    <property type="entry name" value="6hp_glycosidase-like_sf"/>
</dbReference>
<sequence>MTELIEWNEWKPETFERARKADKLVLLDLSAVWCHWCHVMDETSYSDKGCAQVINEQFVPVKVWLDQRPDIGERYNLGGYPTTALLTPDGKMVGGGTYIPPRQLAPYLASVNEEWKNNRAELLARAATRVEEPIPFRELPGQLEKSAPEQIANLLKADFDEAHGGFGDQPKFPVPETIQFCLLHYHVAKDRQALAMAEKTLQGITGIFDETAGGFYRYSMNREWSVPHFEKLLELNAELLHCYLDAHLVTQRPDFKAIAERTVAYVDKTLSDPQGFFYGSQDADEAYYHAAPDDRARHKAPFVDRTLYVDANAAMASSYLKAGVLLDRKELVDRGLRCLDFLLAHCFDLKKGACHYVDSLRPQKYGLLMDNAALANALIEGYEYSGNPLYLYKAREALEFLVQNFWNAKRNAFNDALPEKKAIGFLNESLAPIKENLLAATALTRHAAILGETKYKEIAERVLKTFSLTYHEHGLYASLYGLALYKFLNPVVVSFYSAKVDEQALADARACMKVFEPRRCVKYGSEVRHGQRAYLACSNKKCTPMLASLEEVLGELRDDDHR</sequence>
<dbReference type="SUPFAM" id="SSF48208">
    <property type="entry name" value="Six-hairpin glycosidases"/>
    <property type="match status" value="1"/>
</dbReference>